<dbReference type="InterPro" id="IPR011639">
    <property type="entry name" value="MethylTrfase_TaqI-like_dom"/>
</dbReference>
<evidence type="ECO:0000256" key="1">
    <source>
        <dbReference type="ARBA" id="ARBA00011900"/>
    </source>
</evidence>
<evidence type="ECO:0000256" key="2">
    <source>
        <dbReference type="ARBA" id="ARBA00022603"/>
    </source>
</evidence>
<feature type="domain" description="MmeI-like target recognition" evidence="9">
    <location>
        <begin position="1047"/>
        <end position="1225"/>
    </location>
</feature>
<dbReference type="PRINTS" id="PR00507">
    <property type="entry name" value="N12N6MTFRASE"/>
</dbReference>
<dbReference type="SUPFAM" id="SSF53335">
    <property type="entry name" value="S-adenosyl-L-methionine-dependent methyltransferases"/>
    <property type="match status" value="1"/>
</dbReference>
<organism evidence="10 11">
    <name type="scientific">Prauserella alba</name>
    <dbReference type="NCBI Taxonomy" id="176898"/>
    <lineage>
        <taxon>Bacteria</taxon>
        <taxon>Bacillati</taxon>
        <taxon>Actinomycetota</taxon>
        <taxon>Actinomycetes</taxon>
        <taxon>Pseudonocardiales</taxon>
        <taxon>Pseudonocardiaceae</taxon>
        <taxon>Prauserella</taxon>
    </lineage>
</organism>
<comment type="catalytic activity">
    <reaction evidence="5">
        <text>a 2'-deoxyadenosine in DNA + S-adenosyl-L-methionine = an N(6)-methyl-2'-deoxyadenosine in DNA + S-adenosyl-L-homocysteine + H(+)</text>
        <dbReference type="Rhea" id="RHEA:15197"/>
        <dbReference type="Rhea" id="RHEA-COMP:12418"/>
        <dbReference type="Rhea" id="RHEA-COMP:12419"/>
        <dbReference type="ChEBI" id="CHEBI:15378"/>
        <dbReference type="ChEBI" id="CHEBI:57856"/>
        <dbReference type="ChEBI" id="CHEBI:59789"/>
        <dbReference type="ChEBI" id="CHEBI:90615"/>
        <dbReference type="ChEBI" id="CHEBI:90616"/>
        <dbReference type="EC" id="2.1.1.72"/>
    </reaction>
</comment>
<keyword evidence="11" id="KW-1185">Reference proteome</keyword>
<dbReference type="Pfam" id="PF20466">
    <property type="entry name" value="MmeI_TRD"/>
    <property type="match status" value="1"/>
</dbReference>
<comment type="caution">
    <text evidence="10">The sequence shown here is derived from an EMBL/GenBank/DDBJ whole genome shotgun (WGS) entry which is preliminary data.</text>
</comment>
<feature type="compositionally biased region" description="Basic residues" evidence="7">
    <location>
        <begin position="1343"/>
        <end position="1360"/>
    </location>
</feature>
<keyword evidence="3" id="KW-0808">Transferase</keyword>
<accession>A0ABN1V4M2</accession>
<evidence type="ECO:0000259" key="9">
    <source>
        <dbReference type="Pfam" id="PF20466"/>
    </source>
</evidence>
<gene>
    <name evidence="10" type="ORF">GCM10009675_00310</name>
</gene>
<dbReference type="Proteomes" id="UP001500467">
    <property type="component" value="Unassembled WGS sequence"/>
</dbReference>
<dbReference type="PANTHER" id="PTHR33841:SF1">
    <property type="entry name" value="DNA METHYLTRANSFERASE A"/>
    <property type="match status" value="1"/>
</dbReference>
<dbReference type="InterPro" id="IPR050953">
    <property type="entry name" value="N4_N6_ade-DNA_methylase"/>
</dbReference>
<keyword evidence="6" id="KW-0175">Coiled coil</keyword>
<evidence type="ECO:0000256" key="5">
    <source>
        <dbReference type="ARBA" id="ARBA00047942"/>
    </source>
</evidence>
<dbReference type="Pfam" id="PF07669">
    <property type="entry name" value="Eco57I"/>
    <property type="match status" value="1"/>
</dbReference>
<protein>
    <recommendedName>
        <fullName evidence="1">site-specific DNA-methyltransferase (adenine-specific)</fullName>
        <ecNumber evidence="1">2.1.1.72</ecNumber>
    </recommendedName>
</protein>
<evidence type="ECO:0000313" key="10">
    <source>
        <dbReference type="EMBL" id="GAA1190128.1"/>
    </source>
</evidence>
<reference evidence="10 11" key="1">
    <citation type="journal article" date="2019" name="Int. J. Syst. Evol. Microbiol.">
        <title>The Global Catalogue of Microorganisms (GCM) 10K type strain sequencing project: providing services to taxonomists for standard genome sequencing and annotation.</title>
        <authorList>
            <consortium name="The Broad Institute Genomics Platform"/>
            <consortium name="The Broad Institute Genome Sequencing Center for Infectious Disease"/>
            <person name="Wu L."/>
            <person name="Ma J."/>
        </authorList>
    </citation>
    <scope>NUCLEOTIDE SEQUENCE [LARGE SCALE GENOMIC DNA]</scope>
    <source>
        <strain evidence="10 11">JCM 13022</strain>
    </source>
</reference>
<dbReference type="EC" id="2.1.1.72" evidence="1"/>
<dbReference type="InterPro" id="IPR046820">
    <property type="entry name" value="MmeI_TRD"/>
</dbReference>
<proteinExistence type="predicted"/>
<feature type="domain" description="Type II methyltransferase M.TaqI-like" evidence="8">
    <location>
        <begin position="679"/>
        <end position="950"/>
    </location>
</feature>
<sequence>MRTGEPMAAARKVRGRVPEGTQQHRDWLNLVDITGPFISIPVLRTAWPTLDALDKRTRTALRQHHANWQADPATSQPAWLHYVLAGLLGWADELHWAEDVDLAPLAVAVPEHDTSIVPSFVLTEPGGAAKPDSIRLLGLVTPPGVHPTGRQPGDAWAASATDRLARLCRTHDVPLGLTTDGRWWTLVWAQHDGATGTATFDAIGWADTAERDVVRAFTSLLSRHRFFGVPADETLPSLLEASKDSQEEITESLGVQAREAVELLVAAIGRADTVQRERGEPGITDIGADTVYRGSVSVLMRIVFLLFAEERGMLPSDNELYATAYSAGRLCADLEAQALESSEDDLEHSHAAWHRLLALFEAVYWGVDHQRLWMYPHDGSLFDTTSHPWLPANIDDRTILHVLRAVQYVETGTGKNKERRKLSFRELDVEQIGYTYEGLLAYDAFRADEVYLGLTGKSGAEHEAPLSELEQYAAESADVAELAERIANAYRKTGIGTARGLARKLAPPSPTEREEQRQKLLAATRGDAALSDRLLPFANLIRRDLRGLPMVILPGELFVTESVARQDTGTHYTPRDLAERVVRDALEPLVYRVGPIQTADESRWVPKTADELLELKVADIAMGSGAFLVAAARYLGQRLVEAWARDGDDRAMAAKISRALGDVEEDRVVVEARRQVIEHCLYGVDINPTAVEIAKVSLWLVSMDGDKPFTFLDDRLKTGDSLLGVTSIEQVRSMHLDPAAGRDLHSDLFAWTASTQARIEKAADTRRRIAELPQLGSPLDWLDDKRKLDREAADDTADLRIAADTLVGALLARAPEGPRGMNRASVEAAHLANQVMRDGETKPARDQADTWLRADQGNTGFPRRPLHWPLVFVDVFDEGGFDAVVGNQPYLGGQKLTSAQGHAYREYLIHAIGNGVRGSADLVAYFVLRAHSLLKPTGQTGLIATNTLAQGDTREVGLDQVVAAGTTIRRATKSMQWPTKSVALECCIIATSCEPLGDDADSRADGVAVPAITSSLDPESRAIGAPQRLTSNRGISFIGSYVLGLGFTMEPGRVQELIAQNPVNKDVLFPYLNGQDVNSRPDCSGSRWVINFHDWSEDRAREYPECYDQVLREVKPDRDKNKRKVRRERWWQYAERAPDLVEAIAGLERVVVLARVSKTVMPVMVPTGQVISEAVVVFASEDAAMLALLSSGPHYWWAKSRGSTLETRIRYTPSDVFETFPLPELTDELRELGERLDTYRRDVMLARNAGLTKTYNLVFDPDCRDEDIEELRRIHREIDAATIRAYCWEDRVEAVGGLDHGFHPVGRETRYTIGPAAQREILDSLLELNHERAAQEAETQPGRKSRPKRNAKHHARDTLL</sequence>
<dbReference type="EMBL" id="BAAALM010000001">
    <property type="protein sequence ID" value="GAA1190128.1"/>
    <property type="molecule type" value="Genomic_DNA"/>
</dbReference>
<evidence type="ECO:0000256" key="7">
    <source>
        <dbReference type="SAM" id="MobiDB-lite"/>
    </source>
</evidence>
<feature type="region of interest" description="Disordered" evidence="7">
    <location>
        <begin position="1333"/>
        <end position="1360"/>
    </location>
</feature>
<evidence type="ECO:0000313" key="11">
    <source>
        <dbReference type="Proteomes" id="UP001500467"/>
    </source>
</evidence>
<evidence type="ECO:0000256" key="4">
    <source>
        <dbReference type="ARBA" id="ARBA00022691"/>
    </source>
</evidence>
<feature type="coiled-coil region" evidence="6">
    <location>
        <begin position="1222"/>
        <end position="1249"/>
    </location>
</feature>
<dbReference type="Gene3D" id="3.40.50.150">
    <property type="entry name" value="Vaccinia Virus protein VP39"/>
    <property type="match status" value="2"/>
</dbReference>
<dbReference type="InterPro" id="IPR029063">
    <property type="entry name" value="SAM-dependent_MTases_sf"/>
</dbReference>
<name>A0ABN1V4M2_9PSEU</name>
<evidence type="ECO:0000256" key="3">
    <source>
        <dbReference type="ARBA" id="ARBA00022679"/>
    </source>
</evidence>
<keyword evidence="2" id="KW-0489">Methyltransferase</keyword>
<evidence type="ECO:0000256" key="6">
    <source>
        <dbReference type="SAM" id="Coils"/>
    </source>
</evidence>
<dbReference type="PANTHER" id="PTHR33841">
    <property type="entry name" value="DNA METHYLTRANSFERASE YEEA-RELATED"/>
    <property type="match status" value="1"/>
</dbReference>
<keyword evidence="4" id="KW-0949">S-adenosyl-L-methionine</keyword>
<evidence type="ECO:0000259" key="8">
    <source>
        <dbReference type="Pfam" id="PF07669"/>
    </source>
</evidence>